<dbReference type="PANTHER" id="PTHR43586:SF8">
    <property type="entry name" value="CYSTEINE DESULFURASE 1, CHLOROPLASTIC"/>
    <property type="match status" value="1"/>
</dbReference>
<dbReference type="InterPro" id="IPR000192">
    <property type="entry name" value="Aminotrans_V_dom"/>
</dbReference>
<comment type="similarity">
    <text evidence="2">Belongs to the class-V pyridoxal-phosphate-dependent aminotransferase family. Csd subfamily.</text>
</comment>
<gene>
    <name evidence="8" type="ORF">LX83_004603</name>
</gene>
<sequence length="424" mass="45065">MTHTADRDVLGHRLPDTVRADFPILAQHPGAYLDNAATAHKPRAVLDAITGYYTTTNSNVGRGYHELGRRSTDVFEQAREAVRAALGARHADEVVFTAGTTDSVNAVADGLGRRLLGPGDAVLVSGMEHNSNLLPWRRLAEETDARLLVAPVDEHGRVDVAGFADLLGPRVRLVAVSHVSNVLGTVNPVAELIAAAHRHGALVVVDGAQAVPHRPVDVRALDADFYCFSAHKVYGPMGVGVLYGKRELLAELRPPRVGGGTVKGVSATEPVRYVPVPARLEAGTPNVAGAVGLAAALAYVDGLGWDAVRDHDQHLVRYAVRRLSERPGVRVIGAPERTPSGIVSFVVDGIHPYDVGGHLDERGIAVRCGVHCASTFLDSLGLVGTVRASFAVYTTPSDVDALVAALDSVRPGFWTTEHPTTRFL</sequence>
<dbReference type="PANTHER" id="PTHR43586">
    <property type="entry name" value="CYSTEINE DESULFURASE"/>
    <property type="match status" value="1"/>
</dbReference>
<proteinExistence type="inferred from homology"/>
<dbReference type="AlphaFoldDB" id="A0AAE3GHX7"/>
<dbReference type="Gene3D" id="3.40.640.10">
    <property type="entry name" value="Type I PLP-dependent aspartate aminotransferase-like (Major domain)"/>
    <property type="match status" value="1"/>
</dbReference>
<organism evidence="8 9">
    <name type="scientific">Goodfellowiella coeruleoviolacea</name>
    <dbReference type="NCBI Taxonomy" id="334858"/>
    <lineage>
        <taxon>Bacteria</taxon>
        <taxon>Bacillati</taxon>
        <taxon>Actinomycetota</taxon>
        <taxon>Actinomycetes</taxon>
        <taxon>Pseudonocardiales</taxon>
        <taxon>Pseudonocardiaceae</taxon>
        <taxon>Goodfellowiella</taxon>
    </lineage>
</organism>
<evidence type="ECO:0000313" key="8">
    <source>
        <dbReference type="EMBL" id="MCP2167730.1"/>
    </source>
</evidence>
<dbReference type="InterPro" id="IPR016454">
    <property type="entry name" value="Cysteine_dSase"/>
</dbReference>
<protein>
    <recommendedName>
        <fullName evidence="3">cysteine desulfurase</fullName>
        <ecNumber evidence="3">2.8.1.7</ecNumber>
    </recommendedName>
</protein>
<comment type="catalytic activity">
    <reaction evidence="6">
        <text>(sulfur carrier)-H + L-cysteine = (sulfur carrier)-SH + L-alanine</text>
        <dbReference type="Rhea" id="RHEA:43892"/>
        <dbReference type="Rhea" id="RHEA-COMP:14737"/>
        <dbReference type="Rhea" id="RHEA-COMP:14739"/>
        <dbReference type="ChEBI" id="CHEBI:29917"/>
        <dbReference type="ChEBI" id="CHEBI:35235"/>
        <dbReference type="ChEBI" id="CHEBI:57972"/>
        <dbReference type="ChEBI" id="CHEBI:64428"/>
        <dbReference type="EC" id="2.8.1.7"/>
    </reaction>
</comment>
<evidence type="ECO:0000313" key="9">
    <source>
        <dbReference type="Proteomes" id="UP001206128"/>
    </source>
</evidence>
<keyword evidence="9" id="KW-1185">Reference proteome</keyword>
<dbReference type="SUPFAM" id="SSF53383">
    <property type="entry name" value="PLP-dependent transferases"/>
    <property type="match status" value="1"/>
</dbReference>
<name>A0AAE3GHX7_9PSEU</name>
<dbReference type="InterPro" id="IPR015422">
    <property type="entry name" value="PyrdxlP-dep_Trfase_small"/>
</dbReference>
<evidence type="ECO:0000256" key="1">
    <source>
        <dbReference type="ARBA" id="ARBA00001933"/>
    </source>
</evidence>
<dbReference type="RefSeq" id="WP_253774885.1">
    <property type="nucleotide sequence ID" value="NZ_JAMTCK010000011.1"/>
</dbReference>
<evidence type="ECO:0000256" key="6">
    <source>
        <dbReference type="ARBA" id="ARBA00050776"/>
    </source>
</evidence>
<accession>A0AAE3GHX7</accession>
<dbReference type="GO" id="GO:0016829">
    <property type="term" value="F:lyase activity"/>
    <property type="evidence" value="ECO:0007669"/>
    <property type="project" value="UniProtKB-KW"/>
</dbReference>
<keyword evidence="8" id="KW-0456">Lyase</keyword>
<dbReference type="EC" id="2.8.1.7" evidence="3"/>
<comment type="cofactor">
    <cofactor evidence="1">
        <name>pyridoxal 5'-phosphate</name>
        <dbReference type="ChEBI" id="CHEBI:597326"/>
    </cofactor>
</comment>
<dbReference type="GO" id="GO:0031071">
    <property type="term" value="F:cysteine desulfurase activity"/>
    <property type="evidence" value="ECO:0007669"/>
    <property type="project" value="UniProtKB-EC"/>
</dbReference>
<keyword evidence="5" id="KW-0663">Pyridoxal phosphate</keyword>
<dbReference type="PIRSF" id="PIRSF005572">
    <property type="entry name" value="NifS"/>
    <property type="match status" value="1"/>
</dbReference>
<evidence type="ECO:0000256" key="4">
    <source>
        <dbReference type="ARBA" id="ARBA00022679"/>
    </source>
</evidence>
<dbReference type="InterPro" id="IPR010970">
    <property type="entry name" value="Cys_dSase_SufS"/>
</dbReference>
<dbReference type="CDD" id="cd06453">
    <property type="entry name" value="SufS_like"/>
    <property type="match status" value="1"/>
</dbReference>
<dbReference type="NCBIfam" id="TIGR01979">
    <property type="entry name" value="sufS"/>
    <property type="match status" value="1"/>
</dbReference>
<evidence type="ECO:0000259" key="7">
    <source>
        <dbReference type="Pfam" id="PF00266"/>
    </source>
</evidence>
<dbReference type="GO" id="GO:0030170">
    <property type="term" value="F:pyridoxal phosphate binding"/>
    <property type="evidence" value="ECO:0007669"/>
    <property type="project" value="InterPro"/>
</dbReference>
<reference evidence="8" key="1">
    <citation type="submission" date="2022-06" db="EMBL/GenBank/DDBJ databases">
        <title>Genomic Encyclopedia of Archaeal and Bacterial Type Strains, Phase II (KMG-II): from individual species to whole genera.</title>
        <authorList>
            <person name="Goeker M."/>
        </authorList>
    </citation>
    <scope>NUCLEOTIDE SEQUENCE</scope>
    <source>
        <strain evidence="8">DSM 43935</strain>
    </source>
</reference>
<dbReference type="EMBL" id="JAMTCK010000011">
    <property type="protein sequence ID" value="MCP2167730.1"/>
    <property type="molecule type" value="Genomic_DNA"/>
</dbReference>
<keyword evidence="4" id="KW-0808">Transferase</keyword>
<feature type="domain" description="Aminotransferase class V" evidence="7">
    <location>
        <begin position="32"/>
        <end position="402"/>
    </location>
</feature>
<dbReference type="Gene3D" id="3.90.1150.10">
    <property type="entry name" value="Aspartate Aminotransferase, domain 1"/>
    <property type="match status" value="1"/>
</dbReference>
<dbReference type="Pfam" id="PF00266">
    <property type="entry name" value="Aminotran_5"/>
    <property type="match status" value="1"/>
</dbReference>
<dbReference type="Proteomes" id="UP001206128">
    <property type="component" value="Unassembled WGS sequence"/>
</dbReference>
<dbReference type="GO" id="GO:0006534">
    <property type="term" value="P:cysteine metabolic process"/>
    <property type="evidence" value="ECO:0007669"/>
    <property type="project" value="InterPro"/>
</dbReference>
<comment type="caution">
    <text evidence="8">The sequence shown here is derived from an EMBL/GenBank/DDBJ whole genome shotgun (WGS) entry which is preliminary data.</text>
</comment>
<evidence type="ECO:0000256" key="2">
    <source>
        <dbReference type="ARBA" id="ARBA00010447"/>
    </source>
</evidence>
<evidence type="ECO:0000256" key="5">
    <source>
        <dbReference type="ARBA" id="ARBA00022898"/>
    </source>
</evidence>
<dbReference type="InterPro" id="IPR015421">
    <property type="entry name" value="PyrdxlP-dep_Trfase_major"/>
</dbReference>
<dbReference type="InterPro" id="IPR015424">
    <property type="entry name" value="PyrdxlP-dep_Trfase"/>
</dbReference>
<evidence type="ECO:0000256" key="3">
    <source>
        <dbReference type="ARBA" id="ARBA00012239"/>
    </source>
</evidence>